<feature type="chain" id="PRO_5045183078" evidence="3">
    <location>
        <begin position="27"/>
        <end position="238"/>
    </location>
</feature>
<dbReference type="EMBL" id="JBHUKU010000002">
    <property type="protein sequence ID" value="MFD2457235.1"/>
    <property type="molecule type" value="Genomic_DNA"/>
</dbReference>
<dbReference type="PRINTS" id="PR00722">
    <property type="entry name" value="CHYMOTRYPSIN"/>
</dbReference>
<sequence length="238" mass="24413">MKLVRFATALAGAALALAGLSPAASATEPSGAQPAIIGGQYASNAPWAARMFVDGRQACSATIIAPTWILTARHCVEAGNSYSFRVGSLDQTTGGTVVNGVDAVINPEGADLALVQLDQSVQATYSPLGDENDVSVGQTVQVYGWGATSRCGSEINCQSRLLKYANVNVDSVNSTDNFGGVAVQATYGDGITAGGDSGGPMMGNGHQVGVASTSDRQSVTNYTNVTQYRSWIQQVAGV</sequence>
<keyword evidence="2" id="KW-1015">Disulfide bond</keyword>
<evidence type="ECO:0000256" key="1">
    <source>
        <dbReference type="ARBA" id="ARBA00007664"/>
    </source>
</evidence>
<dbReference type="PROSITE" id="PS50240">
    <property type="entry name" value="TRYPSIN_DOM"/>
    <property type="match status" value="1"/>
</dbReference>
<dbReference type="InterPro" id="IPR050430">
    <property type="entry name" value="Peptidase_S1"/>
</dbReference>
<gene>
    <name evidence="5" type="ORF">ACFSYJ_01425</name>
</gene>
<feature type="domain" description="Peptidase S1" evidence="4">
    <location>
        <begin position="36"/>
        <end position="237"/>
    </location>
</feature>
<comment type="caution">
    <text evidence="5">The sequence shown here is derived from an EMBL/GenBank/DDBJ whole genome shotgun (WGS) entry which is preliminary data.</text>
</comment>
<dbReference type="InterPro" id="IPR001314">
    <property type="entry name" value="Peptidase_S1A"/>
</dbReference>
<evidence type="ECO:0000256" key="2">
    <source>
        <dbReference type="ARBA" id="ARBA00023157"/>
    </source>
</evidence>
<dbReference type="RefSeq" id="WP_345388367.1">
    <property type="nucleotide sequence ID" value="NZ_BAABHG010000003.1"/>
</dbReference>
<dbReference type="InterPro" id="IPR001254">
    <property type="entry name" value="Trypsin_dom"/>
</dbReference>
<dbReference type="SMART" id="SM00020">
    <property type="entry name" value="Tryp_SPc"/>
    <property type="match status" value="1"/>
</dbReference>
<accession>A0ABW5GAA4</accession>
<comment type="similarity">
    <text evidence="1">Belongs to the peptidase S1 family.</text>
</comment>
<protein>
    <submittedName>
        <fullName evidence="5">S1 family peptidase</fullName>
    </submittedName>
</protein>
<feature type="signal peptide" evidence="3">
    <location>
        <begin position="1"/>
        <end position="26"/>
    </location>
</feature>
<dbReference type="Gene3D" id="2.40.10.10">
    <property type="entry name" value="Trypsin-like serine proteases"/>
    <property type="match status" value="1"/>
</dbReference>
<dbReference type="InterPro" id="IPR009003">
    <property type="entry name" value="Peptidase_S1_PA"/>
</dbReference>
<dbReference type="SUPFAM" id="SSF50494">
    <property type="entry name" value="Trypsin-like serine proteases"/>
    <property type="match status" value="1"/>
</dbReference>
<evidence type="ECO:0000259" key="4">
    <source>
        <dbReference type="PROSITE" id="PS50240"/>
    </source>
</evidence>
<dbReference type="Pfam" id="PF00089">
    <property type="entry name" value="Trypsin"/>
    <property type="match status" value="1"/>
</dbReference>
<keyword evidence="3" id="KW-0732">Signal</keyword>
<dbReference type="PANTHER" id="PTHR24276">
    <property type="entry name" value="POLYSERASE-RELATED"/>
    <property type="match status" value="1"/>
</dbReference>
<organism evidence="5 6">
    <name type="scientific">Amycolatopsis samaneae</name>
    <dbReference type="NCBI Taxonomy" id="664691"/>
    <lineage>
        <taxon>Bacteria</taxon>
        <taxon>Bacillati</taxon>
        <taxon>Actinomycetota</taxon>
        <taxon>Actinomycetes</taxon>
        <taxon>Pseudonocardiales</taxon>
        <taxon>Pseudonocardiaceae</taxon>
        <taxon>Amycolatopsis</taxon>
    </lineage>
</organism>
<reference evidence="6" key="1">
    <citation type="journal article" date="2019" name="Int. J. Syst. Evol. Microbiol.">
        <title>The Global Catalogue of Microorganisms (GCM) 10K type strain sequencing project: providing services to taxonomists for standard genome sequencing and annotation.</title>
        <authorList>
            <consortium name="The Broad Institute Genomics Platform"/>
            <consortium name="The Broad Institute Genome Sequencing Center for Infectious Disease"/>
            <person name="Wu L."/>
            <person name="Ma J."/>
        </authorList>
    </citation>
    <scope>NUCLEOTIDE SEQUENCE [LARGE SCALE GENOMIC DNA]</scope>
    <source>
        <strain evidence="6">CGMCC 4.7643</strain>
    </source>
</reference>
<evidence type="ECO:0000313" key="5">
    <source>
        <dbReference type="EMBL" id="MFD2457235.1"/>
    </source>
</evidence>
<proteinExistence type="inferred from homology"/>
<evidence type="ECO:0000313" key="6">
    <source>
        <dbReference type="Proteomes" id="UP001597419"/>
    </source>
</evidence>
<evidence type="ECO:0000256" key="3">
    <source>
        <dbReference type="SAM" id="SignalP"/>
    </source>
</evidence>
<dbReference type="InterPro" id="IPR043504">
    <property type="entry name" value="Peptidase_S1_PA_chymotrypsin"/>
</dbReference>
<name>A0ABW5GAA4_9PSEU</name>
<dbReference type="Proteomes" id="UP001597419">
    <property type="component" value="Unassembled WGS sequence"/>
</dbReference>
<keyword evidence="6" id="KW-1185">Reference proteome</keyword>
<dbReference type="PANTHER" id="PTHR24276:SF91">
    <property type="entry name" value="AT26814P-RELATED"/>
    <property type="match status" value="1"/>
</dbReference>